<protein>
    <recommendedName>
        <fullName evidence="6">HTH tetR-type domain-containing protein</fullName>
    </recommendedName>
</protein>
<keyword evidence="8" id="KW-1185">Reference proteome</keyword>
<gene>
    <name evidence="7" type="ORF">GCM10009768_23570</name>
</gene>
<feature type="DNA-binding region" description="H-T-H motif" evidence="5">
    <location>
        <begin position="10"/>
        <end position="29"/>
    </location>
</feature>
<dbReference type="PROSITE" id="PS50977">
    <property type="entry name" value="HTH_TETR_2"/>
    <property type="match status" value="1"/>
</dbReference>
<dbReference type="Pfam" id="PF13977">
    <property type="entry name" value="TetR_C_6"/>
    <property type="match status" value="1"/>
</dbReference>
<proteinExistence type="predicted"/>
<dbReference type="InterPro" id="IPR009057">
    <property type="entry name" value="Homeodomain-like_sf"/>
</dbReference>
<evidence type="ECO:0000256" key="3">
    <source>
        <dbReference type="ARBA" id="ARBA00023125"/>
    </source>
</evidence>
<dbReference type="InterPro" id="IPR036271">
    <property type="entry name" value="Tet_transcr_reg_TetR-rel_C_sf"/>
</dbReference>
<dbReference type="EMBL" id="BAAAOB010000003">
    <property type="protein sequence ID" value="GAA1793933.1"/>
    <property type="molecule type" value="Genomic_DNA"/>
</dbReference>
<dbReference type="SUPFAM" id="SSF46689">
    <property type="entry name" value="Homeodomain-like"/>
    <property type="match status" value="1"/>
</dbReference>
<evidence type="ECO:0000256" key="2">
    <source>
        <dbReference type="ARBA" id="ARBA00023015"/>
    </source>
</evidence>
<evidence type="ECO:0000259" key="6">
    <source>
        <dbReference type="PROSITE" id="PS50977"/>
    </source>
</evidence>
<dbReference type="SUPFAM" id="SSF48498">
    <property type="entry name" value="Tetracyclin repressor-like, C-terminal domain"/>
    <property type="match status" value="1"/>
</dbReference>
<dbReference type="InterPro" id="IPR050109">
    <property type="entry name" value="HTH-type_TetR-like_transc_reg"/>
</dbReference>
<evidence type="ECO:0000313" key="7">
    <source>
        <dbReference type="EMBL" id="GAA1793933.1"/>
    </source>
</evidence>
<feature type="domain" description="HTH tetR-type" evidence="6">
    <location>
        <begin position="1"/>
        <end position="47"/>
    </location>
</feature>
<evidence type="ECO:0000256" key="4">
    <source>
        <dbReference type="ARBA" id="ARBA00023163"/>
    </source>
</evidence>
<keyword evidence="4" id="KW-0804">Transcription</keyword>
<dbReference type="PANTHER" id="PTHR30055">
    <property type="entry name" value="HTH-TYPE TRANSCRIPTIONAL REGULATOR RUTR"/>
    <property type="match status" value="1"/>
</dbReference>
<dbReference type="InterPro" id="IPR001647">
    <property type="entry name" value="HTH_TetR"/>
</dbReference>
<name>A0ABN2LPF0_9MICO</name>
<organism evidence="7 8">
    <name type="scientific">Leucobacter iarius</name>
    <dbReference type="NCBI Taxonomy" id="333963"/>
    <lineage>
        <taxon>Bacteria</taxon>
        <taxon>Bacillati</taxon>
        <taxon>Actinomycetota</taxon>
        <taxon>Actinomycetes</taxon>
        <taxon>Micrococcales</taxon>
        <taxon>Microbacteriaceae</taxon>
        <taxon>Leucobacter</taxon>
    </lineage>
</organism>
<dbReference type="Gene3D" id="1.10.357.10">
    <property type="entry name" value="Tetracycline Repressor, domain 2"/>
    <property type="match status" value="1"/>
</dbReference>
<keyword evidence="1" id="KW-0678">Repressor</keyword>
<accession>A0ABN2LPF0</accession>
<dbReference type="Pfam" id="PF00440">
    <property type="entry name" value="TetR_N"/>
    <property type="match status" value="1"/>
</dbReference>
<dbReference type="InterPro" id="IPR039538">
    <property type="entry name" value="BetI_C"/>
</dbReference>
<keyword evidence="3 5" id="KW-0238">DNA-binding</keyword>
<dbReference type="PANTHER" id="PTHR30055:SF226">
    <property type="entry name" value="HTH-TYPE TRANSCRIPTIONAL REGULATOR PKSA"/>
    <property type="match status" value="1"/>
</dbReference>
<reference evidence="7 8" key="1">
    <citation type="journal article" date="2019" name="Int. J. Syst. Evol. Microbiol.">
        <title>The Global Catalogue of Microorganisms (GCM) 10K type strain sequencing project: providing services to taxonomists for standard genome sequencing and annotation.</title>
        <authorList>
            <consortium name="The Broad Institute Genomics Platform"/>
            <consortium name="The Broad Institute Genome Sequencing Center for Infectious Disease"/>
            <person name="Wu L."/>
            <person name="Ma J."/>
        </authorList>
    </citation>
    <scope>NUCLEOTIDE SEQUENCE [LARGE SCALE GENOMIC DNA]</scope>
    <source>
        <strain evidence="7 8">JCM 14736</strain>
    </source>
</reference>
<evidence type="ECO:0000256" key="1">
    <source>
        <dbReference type="ARBA" id="ARBA00022491"/>
    </source>
</evidence>
<comment type="caution">
    <text evidence="7">The sequence shown here is derived from an EMBL/GenBank/DDBJ whole genome shotgun (WGS) entry which is preliminary data.</text>
</comment>
<sequence>MSERGLSAVSVRSIAAEAGLSVGSLQNTFPTRADLIVHAAELMIQRVIDRVAAEDQEGDPIEATLRIFTHLLPLTPESRVEMDVNVALIAESRALPQLEEIRDEAHRALAAGCRRAIDRIAPGTAEDEANRRAARLHALTDGIALHLLHTPADGDRSWALEMLRSELEDLAASSATG</sequence>
<evidence type="ECO:0000256" key="5">
    <source>
        <dbReference type="PROSITE-ProRule" id="PRU00335"/>
    </source>
</evidence>
<evidence type="ECO:0000313" key="8">
    <source>
        <dbReference type="Proteomes" id="UP001500851"/>
    </source>
</evidence>
<dbReference type="Proteomes" id="UP001500851">
    <property type="component" value="Unassembled WGS sequence"/>
</dbReference>
<keyword evidence="2" id="KW-0805">Transcription regulation</keyword>